<evidence type="ECO:0000256" key="1">
    <source>
        <dbReference type="SAM" id="MobiDB-lite"/>
    </source>
</evidence>
<gene>
    <name evidence="2" type="ORF">PITG_13573</name>
</gene>
<dbReference type="RefSeq" id="XP_002899776.1">
    <property type="nucleotide sequence ID" value="XM_002899730.1"/>
</dbReference>
<evidence type="ECO:0000313" key="3">
    <source>
        <dbReference type="Proteomes" id="UP000006643"/>
    </source>
</evidence>
<reference evidence="3" key="1">
    <citation type="journal article" date="2009" name="Nature">
        <title>Genome sequence and analysis of the Irish potato famine pathogen Phytophthora infestans.</title>
        <authorList>
            <consortium name="The Broad Institute Genome Sequencing Platform"/>
            <person name="Haas B.J."/>
            <person name="Kamoun S."/>
            <person name="Zody M.C."/>
            <person name="Jiang R.H."/>
            <person name="Handsaker R.E."/>
            <person name="Cano L.M."/>
            <person name="Grabherr M."/>
            <person name="Kodira C.D."/>
            <person name="Raffaele S."/>
            <person name="Torto-Alalibo T."/>
            <person name="Bozkurt T.O."/>
            <person name="Ah-Fong A.M."/>
            <person name="Alvarado L."/>
            <person name="Anderson V.L."/>
            <person name="Armstrong M.R."/>
            <person name="Avrova A."/>
            <person name="Baxter L."/>
            <person name="Beynon J."/>
            <person name="Boevink P.C."/>
            <person name="Bollmann S.R."/>
            <person name="Bos J.I."/>
            <person name="Bulone V."/>
            <person name="Cai G."/>
            <person name="Cakir C."/>
            <person name="Carrington J.C."/>
            <person name="Chawner M."/>
            <person name="Conti L."/>
            <person name="Costanzo S."/>
            <person name="Ewan R."/>
            <person name="Fahlgren N."/>
            <person name="Fischbach M.A."/>
            <person name="Fugelstad J."/>
            <person name="Gilroy E.M."/>
            <person name="Gnerre S."/>
            <person name="Green P.J."/>
            <person name="Grenville-Briggs L.J."/>
            <person name="Griffith J."/>
            <person name="Grunwald N.J."/>
            <person name="Horn K."/>
            <person name="Horner N.R."/>
            <person name="Hu C.H."/>
            <person name="Huitema E."/>
            <person name="Jeong D.H."/>
            <person name="Jones A.M."/>
            <person name="Jones J.D."/>
            <person name="Jones R.W."/>
            <person name="Karlsson E.K."/>
            <person name="Kunjeti S.G."/>
            <person name="Lamour K."/>
            <person name="Liu Z."/>
            <person name="Ma L."/>
            <person name="Maclean D."/>
            <person name="Chibucos M.C."/>
            <person name="McDonald H."/>
            <person name="McWalters J."/>
            <person name="Meijer H.J."/>
            <person name="Morgan W."/>
            <person name="Morris P.F."/>
            <person name="Munro C.A."/>
            <person name="O'Neill K."/>
            <person name="Ospina-Giraldo M."/>
            <person name="Pinzon A."/>
            <person name="Pritchard L."/>
            <person name="Ramsahoye B."/>
            <person name="Ren Q."/>
            <person name="Restrepo S."/>
            <person name="Roy S."/>
            <person name="Sadanandom A."/>
            <person name="Savidor A."/>
            <person name="Schornack S."/>
            <person name="Schwartz D.C."/>
            <person name="Schumann U.D."/>
            <person name="Schwessinger B."/>
            <person name="Seyer L."/>
            <person name="Sharpe T."/>
            <person name="Silvar C."/>
            <person name="Song J."/>
            <person name="Studholme D.J."/>
            <person name="Sykes S."/>
            <person name="Thines M."/>
            <person name="van de Vondervoort P.J."/>
            <person name="Phuntumart V."/>
            <person name="Wawra S."/>
            <person name="Weide R."/>
            <person name="Win J."/>
            <person name="Young C."/>
            <person name="Zhou S."/>
            <person name="Fry W."/>
            <person name="Meyers B.C."/>
            <person name="van West P."/>
            <person name="Ristaino J."/>
            <person name="Govers F."/>
            <person name="Birch P.R."/>
            <person name="Whisson S.C."/>
            <person name="Judelson H.S."/>
            <person name="Nusbaum C."/>
        </authorList>
    </citation>
    <scope>NUCLEOTIDE SEQUENCE [LARGE SCALE GENOMIC DNA]</scope>
    <source>
        <strain evidence="3">T30-4</strain>
    </source>
</reference>
<proteinExistence type="predicted"/>
<dbReference type="OrthoDB" id="144417at2759"/>
<dbReference type="GeneID" id="9462132"/>
<keyword evidence="3" id="KW-1185">Reference proteome</keyword>
<dbReference type="VEuPathDB" id="FungiDB:PITG_13573"/>
<dbReference type="EMBL" id="DS028146">
    <property type="protein sequence ID" value="EEY60830.1"/>
    <property type="molecule type" value="Genomic_DNA"/>
</dbReference>
<name>D0NMA9_PHYIT</name>
<protein>
    <submittedName>
        <fullName evidence="2">Uncharacterized protein</fullName>
    </submittedName>
</protein>
<dbReference type="InParanoid" id="D0NMA9"/>
<sequence>MIAILGPNSINEKSFVRGRHISSRLWRRSSRFQNIKLSPGVRGDLQWIESLLQNGAANSVPTSIMAETLSPDDIPTELRKIYEPKLRSYSGGRSQIHRANDTPILRDNGAGSAPGEVATSGCHQMTPNNNPYSLLCSQLNAGKVTAHHRVDTVRAKLSHVRWCRQLHAGYRPALSPQHELVLQNMRRLSSPPRRQRAAVTIEMLRQITTASDMFIARIACFVGRRC</sequence>
<dbReference type="AlphaFoldDB" id="D0NMA9"/>
<organism evidence="2 3">
    <name type="scientific">Phytophthora infestans (strain T30-4)</name>
    <name type="common">Potato late blight agent</name>
    <dbReference type="NCBI Taxonomy" id="403677"/>
    <lineage>
        <taxon>Eukaryota</taxon>
        <taxon>Sar</taxon>
        <taxon>Stramenopiles</taxon>
        <taxon>Oomycota</taxon>
        <taxon>Peronosporomycetes</taxon>
        <taxon>Peronosporales</taxon>
        <taxon>Peronosporaceae</taxon>
        <taxon>Phytophthora</taxon>
    </lineage>
</organism>
<accession>D0NMA9</accession>
<feature type="region of interest" description="Disordered" evidence="1">
    <location>
        <begin position="102"/>
        <end position="124"/>
    </location>
</feature>
<dbReference type="Proteomes" id="UP000006643">
    <property type="component" value="Unassembled WGS sequence"/>
</dbReference>
<dbReference type="KEGG" id="pif:PITG_13573"/>
<dbReference type="HOGENOM" id="CLU_1226886_0_0_1"/>
<evidence type="ECO:0000313" key="2">
    <source>
        <dbReference type="EMBL" id="EEY60830.1"/>
    </source>
</evidence>